<evidence type="ECO:0000313" key="2">
    <source>
        <dbReference type="Proteomes" id="UP000199452"/>
    </source>
</evidence>
<protein>
    <submittedName>
        <fullName evidence="1">Uncharacterized protein</fullName>
    </submittedName>
</protein>
<accession>A0A1G6TVH8</accession>
<dbReference type="AlphaFoldDB" id="A0A1G6TVH8"/>
<keyword evidence="2" id="KW-1185">Reference proteome</keyword>
<organism evidence="1 2">
    <name type="scientific">Williamwhitmania taraxaci</name>
    <dbReference type="NCBI Taxonomy" id="1640674"/>
    <lineage>
        <taxon>Bacteria</taxon>
        <taxon>Pseudomonadati</taxon>
        <taxon>Bacteroidota</taxon>
        <taxon>Bacteroidia</taxon>
        <taxon>Bacteroidales</taxon>
        <taxon>Williamwhitmaniaceae</taxon>
        <taxon>Williamwhitmania</taxon>
    </lineage>
</organism>
<evidence type="ECO:0000313" key="1">
    <source>
        <dbReference type="EMBL" id="SDD32315.1"/>
    </source>
</evidence>
<proteinExistence type="predicted"/>
<sequence>NAPKKVAQLRPKRLAQLEPKWVAQLRPFYLGGEQWQKNPYDS</sequence>
<gene>
    <name evidence="1" type="ORF">SAMN05216323_11345</name>
</gene>
<name>A0A1G6TVH8_9BACT</name>
<dbReference type="EMBL" id="FMYP01000134">
    <property type="protein sequence ID" value="SDD32315.1"/>
    <property type="molecule type" value="Genomic_DNA"/>
</dbReference>
<reference evidence="1 2" key="1">
    <citation type="submission" date="2016-09" db="EMBL/GenBank/DDBJ databases">
        <authorList>
            <person name="Capua I."/>
            <person name="De Benedictis P."/>
            <person name="Joannis T."/>
            <person name="Lombin L.H."/>
            <person name="Cattoli G."/>
        </authorList>
    </citation>
    <scope>NUCLEOTIDE SEQUENCE [LARGE SCALE GENOMIC DNA]</scope>
    <source>
        <strain evidence="1 2">A7P-90m</strain>
    </source>
</reference>
<feature type="non-terminal residue" evidence="1">
    <location>
        <position position="1"/>
    </location>
</feature>
<dbReference type="Proteomes" id="UP000199452">
    <property type="component" value="Unassembled WGS sequence"/>
</dbReference>